<keyword evidence="1" id="KW-0812">Transmembrane</keyword>
<comment type="caution">
    <text evidence="2">The sequence shown here is derived from an EMBL/GenBank/DDBJ whole genome shotgun (WGS) entry which is preliminary data.</text>
</comment>
<organism evidence="2 3">
    <name type="scientific">Neoroseomonas lacus</name>
    <dbReference type="NCBI Taxonomy" id="287609"/>
    <lineage>
        <taxon>Bacteria</taxon>
        <taxon>Pseudomonadati</taxon>
        <taxon>Pseudomonadota</taxon>
        <taxon>Alphaproteobacteria</taxon>
        <taxon>Acetobacterales</taxon>
        <taxon>Acetobacteraceae</taxon>
        <taxon>Neoroseomonas</taxon>
    </lineage>
</organism>
<dbReference type="RefSeq" id="WP_188969434.1">
    <property type="nucleotide sequence ID" value="NZ_BMKW01000009.1"/>
</dbReference>
<evidence type="ECO:0000313" key="3">
    <source>
        <dbReference type="Proteomes" id="UP000661507"/>
    </source>
</evidence>
<reference evidence="2" key="1">
    <citation type="journal article" date="2014" name="Int. J. Syst. Evol. Microbiol.">
        <title>Complete genome sequence of Corynebacterium casei LMG S-19264T (=DSM 44701T), isolated from a smear-ripened cheese.</title>
        <authorList>
            <consortium name="US DOE Joint Genome Institute (JGI-PGF)"/>
            <person name="Walter F."/>
            <person name="Albersmeier A."/>
            <person name="Kalinowski J."/>
            <person name="Ruckert C."/>
        </authorList>
    </citation>
    <scope>NUCLEOTIDE SEQUENCE</scope>
    <source>
        <strain evidence="2">CGMCC 1.3617</strain>
    </source>
</reference>
<keyword evidence="1" id="KW-0472">Membrane</keyword>
<keyword evidence="1" id="KW-1133">Transmembrane helix</keyword>
<protein>
    <submittedName>
        <fullName evidence="2">Uncharacterized protein</fullName>
    </submittedName>
</protein>
<accession>A0A917KT25</accession>
<feature type="transmembrane region" description="Helical" evidence="1">
    <location>
        <begin position="46"/>
        <end position="72"/>
    </location>
</feature>
<evidence type="ECO:0000256" key="1">
    <source>
        <dbReference type="SAM" id="Phobius"/>
    </source>
</evidence>
<evidence type="ECO:0000313" key="2">
    <source>
        <dbReference type="EMBL" id="GGJ26422.1"/>
    </source>
</evidence>
<reference evidence="2" key="2">
    <citation type="submission" date="2020-09" db="EMBL/GenBank/DDBJ databases">
        <authorList>
            <person name="Sun Q."/>
            <person name="Zhou Y."/>
        </authorList>
    </citation>
    <scope>NUCLEOTIDE SEQUENCE</scope>
    <source>
        <strain evidence="2">CGMCC 1.3617</strain>
    </source>
</reference>
<dbReference type="AlphaFoldDB" id="A0A917KT25"/>
<proteinExistence type="predicted"/>
<dbReference type="EMBL" id="BMKW01000009">
    <property type="protein sequence ID" value="GGJ26422.1"/>
    <property type="molecule type" value="Genomic_DNA"/>
</dbReference>
<keyword evidence="3" id="KW-1185">Reference proteome</keyword>
<dbReference type="Proteomes" id="UP000661507">
    <property type="component" value="Unassembled WGS sequence"/>
</dbReference>
<sequence>MEEDVEEDKEYPLWGRILIAATVLGLGGFAGGLIGESWLGALWGTILAAPVALLGFAAPAALGWIMVVLQVFSCAS</sequence>
<name>A0A917KT25_9PROT</name>
<feature type="transmembrane region" description="Helical" evidence="1">
    <location>
        <begin position="13"/>
        <end position="34"/>
    </location>
</feature>
<gene>
    <name evidence="2" type="ORF">GCM10011320_37380</name>
</gene>